<feature type="transmembrane region" description="Helical" evidence="5">
    <location>
        <begin position="117"/>
        <end position="136"/>
    </location>
</feature>
<keyword evidence="4 5" id="KW-0472">Membrane</keyword>
<feature type="transmembrane region" description="Helical" evidence="5">
    <location>
        <begin position="268"/>
        <end position="287"/>
    </location>
</feature>
<feature type="transmembrane region" description="Helical" evidence="5">
    <location>
        <begin position="181"/>
        <end position="205"/>
    </location>
</feature>
<feature type="domain" description="Major facilitator superfamily (MFS) profile" evidence="6">
    <location>
        <begin position="117"/>
        <end position="490"/>
    </location>
</feature>
<dbReference type="InterPro" id="IPR011701">
    <property type="entry name" value="MFS"/>
</dbReference>
<sequence>MHRRHARTITHTRVVDHSELARLREPRDDFVAEVAGSVPDTFELATGPFHTYRRELRVEPRDARSLVTETFRYDLAAPLWRVVFRIPIARRLRRRPTAGHTPWWAPPAQLDARASTVLALLCTVSMVCGYLGTVITQTITFAADEFRNDKGAQGNTLAAVRIGILLSMAIVTAADRHGRRVFTAWGAMAACVFTALGAASINLWTLGATQTMARGITTAVAILVTIIAAEELPAGARAYGLSVLTLVAGLGAGLAVWVLPVADLDVRAWRIVYVIPILALPLLWHVVRELPETRRFEVAAAHADAAPIARKRLAMLALSGFLILAFRTPASQLQNDFLRDERGFNAARITLFTVVTSTPIGVGVFLGGRLADRRGRRIVGAIAMVFGSMAIVVSFLTHGWPMWVWQFAGIVIGAGTIPALGVYGPELFGTRTRGRANGFVSIAGVLGSTLGLLVASHLADRVGLGKALAVLAIGPLLVAGLVMLVYPETAHLELEQINPGDEASRP</sequence>
<feature type="transmembrane region" description="Helical" evidence="5">
    <location>
        <begin position="378"/>
        <end position="397"/>
    </location>
</feature>
<feature type="transmembrane region" description="Helical" evidence="5">
    <location>
        <begin position="241"/>
        <end position="262"/>
    </location>
</feature>
<evidence type="ECO:0000256" key="2">
    <source>
        <dbReference type="ARBA" id="ARBA00022692"/>
    </source>
</evidence>
<evidence type="ECO:0000256" key="5">
    <source>
        <dbReference type="SAM" id="Phobius"/>
    </source>
</evidence>
<dbReference type="SUPFAM" id="SSF103473">
    <property type="entry name" value="MFS general substrate transporter"/>
    <property type="match status" value="1"/>
</dbReference>
<dbReference type="Gene3D" id="1.20.1250.20">
    <property type="entry name" value="MFS general substrate transporter like domains"/>
    <property type="match status" value="2"/>
</dbReference>
<dbReference type="Pfam" id="PF07690">
    <property type="entry name" value="MFS_1"/>
    <property type="match status" value="1"/>
</dbReference>
<organism evidence="9">
    <name type="scientific">freshwater metagenome</name>
    <dbReference type="NCBI Taxonomy" id="449393"/>
    <lineage>
        <taxon>unclassified sequences</taxon>
        <taxon>metagenomes</taxon>
        <taxon>ecological metagenomes</taxon>
    </lineage>
</organism>
<evidence type="ECO:0000256" key="3">
    <source>
        <dbReference type="ARBA" id="ARBA00022989"/>
    </source>
</evidence>
<feature type="transmembrane region" description="Helical" evidence="5">
    <location>
        <begin position="467"/>
        <end position="486"/>
    </location>
</feature>
<feature type="transmembrane region" description="Helical" evidence="5">
    <location>
        <begin position="156"/>
        <end position="174"/>
    </location>
</feature>
<protein>
    <submittedName>
        <fullName evidence="9">Unannotated protein</fullName>
    </submittedName>
</protein>
<proteinExistence type="predicted"/>
<dbReference type="PANTHER" id="PTHR23508:SF10">
    <property type="entry name" value="CARBOXYLIC ACID TRANSPORTER PROTEIN HOMOLOG"/>
    <property type="match status" value="1"/>
</dbReference>
<dbReference type="PROSITE" id="PS50850">
    <property type="entry name" value="MFS"/>
    <property type="match status" value="1"/>
</dbReference>
<dbReference type="EMBL" id="CAFBOS010000034">
    <property type="protein sequence ID" value="CAB4987380.1"/>
    <property type="molecule type" value="Genomic_DNA"/>
</dbReference>
<evidence type="ECO:0000256" key="1">
    <source>
        <dbReference type="ARBA" id="ARBA00004141"/>
    </source>
</evidence>
<dbReference type="EMBL" id="CAFBMH010000014">
    <property type="protein sequence ID" value="CAB4896573.1"/>
    <property type="molecule type" value="Genomic_DNA"/>
</dbReference>
<dbReference type="GO" id="GO:0046943">
    <property type="term" value="F:carboxylic acid transmembrane transporter activity"/>
    <property type="evidence" value="ECO:0007669"/>
    <property type="project" value="TreeGrafter"/>
</dbReference>
<feature type="transmembrane region" description="Helical" evidence="5">
    <location>
        <begin position="346"/>
        <end position="366"/>
    </location>
</feature>
<evidence type="ECO:0000313" key="8">
    <source>
        <dbReference type="EMBL" id="CAB4896573.1"/>
    </source>
</evidence>
<gene>
    <name evidence="7" type="ORF">UFOPK3139_00593</name>
    <name evidence="8" type="ORF">UFOPK3543_00615</name>
    <name evidence="9" type="ORF">UFOPK3967_00773</name>
</gene>
<evidence type="ECO:0000313" key="9">
    <source>
        <dbReference type="EMBL" id="CAB4987380.1"/>
    </source>
</evidence>
<dbReference type="EMBL" id="CAFABA010000015">
    <property type="protein sequence ID" value="CAB4819226.1"/>
    <property type="molecule type" value="Genomic_DNA"/>
</dbReference>
<dbReference type="AlphaFoldDB" id="A0A6J7N1V0"/>
<accession>A0A6J7N1V0</accession>
<dbReference type="InterPro" id="IPR020846">
    <property type="entry name" value="MFS_dom"/>
</dbReference>
<comment type="subcellular location">
    <subcellularLocation>
        <location evidence="1">Membrane</location>
        <topology evidence="1">Multi-pass membrane protein</topology>
    </subcellularLocation>
</comment>
<name>A0A6J7N1V0_9ZZZZ</name>
<dbReference type="PANTHER" id="PTHR23508">
    <property type="entry name" value="CARBOXYLIC ACID TRANSPORTER PROTEIN HOMOLOG"/>
    <property type="match status" value="1"/>
</dbReference>
<feature type="transmembrane region" description="Helical" evidence="5">
    <location>
        <begin position="436"/>
        <end position="455"/>
    </location>
</feature>
<feature type="transmembrane region" description="Helical" evidence="5">
    <location>
        <begin position="308"/>
        <end position="326"/>
    </location>
</feature>
<evidence type="ECO:0000256" key="4">
    <source>
        <dbReference type="ARBA" id="ARBA00023136"/>
    </source>
</evidence>
<dbReference type="CDD" id="cd06174">
    <property type="entry name" value="MFS"/>
    <property type="match status" value="1"/>
</dbReference>
<keyword evidence="3 5" id="KW-1133">Transmembrane helix</keyword>
<feature type="transmembrane region" description="Helical" evidence="5">
    <location>
        <begin position="211"/>
        <end position="229"/>
    </location>
</feature>
<reference evidence="9" key="1">
    <citation type="submission" date="2020-05" db="EMBL/GenBank/DDBJ databases">
        <authorList>
            <person name="Chiriac C."/>
            <person name="Salcher M."/>
            <person name="Ghai R."/>
            <person name="Kavagutti S V."/>
        </authorList>
    </citation>
    <scope>NUCLEOTIDE SEQUENCE</scope>
</reference>
<feature type="transmembrane region" description="Helical" evidence="5">
    <location>
        <begin position="403"/>
        <end position="424"/>
    </location>
</feature>
<keyword evidence="2 5" id="KW-0812">Transmembrane</keyword>
<dbReference type="InterPro" id="IPR036259">
    <property type="entry name" value="MFS_trans_sf"/>
</dbReference>
<evidence type="ECO:0000259" key="6">
    <source>
        <dbReference type="PROSITE" id="PS50850"/>
    </source>
</evidence>
<dbReference type="GO" id="GO:0005886">
    <property type="term" value="C:plasma membrane"/>
    <property type="evidence" value="ECO:0007669"/>
    <property type="project" value="TreeGrafter"/>
</dbReference>
<evidence type="ECO:0000313" key="7">
    <source>
        <dbReference type="EMBL" id="CAB4819226.1"/>
    </source>
</evidence>